<dbReference type="PROSITE" id="PS51549">
    <property type="entry name" value="DM13"/>
    <property type="match status" value="2"/>
</dbReference>
<gene>
    <name evidence="5" type="primary">LOC108737643</name>
</gene>
<organism evidence="4 5">
    <name type="scientific">Agrilus planipennis</name>
    <name type="common">Emerald ash borer</name>
    <name type="synonym">Agrilus marcopoli</name>
    <dbReference type="NCBI Taxonomy" id="224129"/>
    <lineage>
        <taxon>Eukaryota</taxon>
        <taxon>Metazoa</taxon>
        <taxon>Ecdysozoa</taxon>
        <taxon>Arthropoda</taxon>
        <taxon>Hexapoda</taxon>
        <taxon>Insecta</taxon>
        <taxon>Pterygota</taxon>
        <taxon>Neoptera</taxon>
        <taxon>Endopterygota</taxon>
        <taxon>Coleoptera</taxon>
        <taxon>Polyphaga</taxon>
        <taxon>Elateriformia</taxon>
        <taxon>Buprestoidea</taxon>
        <taxon>Buprestidae</taxon>
        <taxon>Agrilinae</taxon>
        <taxon>Agrilus</taxon>
    </lineage>
</organism>
<dbReference type="InParanoid" id="A0A7F5REY7"/>
<evidence type="ECO:0000313" key="4">
    <source>
        <dbReference type="Proteomes" id="UP000192223"/>
    </source>
</evidence>
<dbReference type="RefSeq" id="XP_025834532.1">
    <property type="nucleotide sequence ID" value="XM_025978747.1"/>
</dbReference>
<dbReference type="SMART" id="SM00686">
    <property type="entry name" value="DM13"/>
    <property type="match status" value="2"/>
</dbReference>
<feature type="domain" description="DM13" evidence="3">
    <location>
        <begin position="156"/>
        <end position="225"/>
    </location>
</feature>
<dbReference type="AlphaFoldDB" id="A0A7F5REY7"/>
<protein>
    <submittedName>
        <fullName evidence="5">Protein Skeletor, isoforms B/C</fullName>
    </submittedName>
</protein>
<dbReference type="OrthoDB" id="2448405at2759"/>
<dbReference type="InterPro" id="IPR019545">
    <property type="entry name" value="DM13_domain"/>
</dbReference>
<keyword evidence="2" id="KW-0732">Signal</keyword>
<keyword evidence="1" id="KW-0677">Repeat</keyword>
<evidence type="ECO:0000259" key="3">
    <source>
        <dbReference type="PROSITE" id="PS51549"/>
    </source>
</evidence>
<evidence type="ECO:0000256" key="1">
    <source>
        <dbReference type="ARBA" id="ARBA00022737"/>
    </source>
</evidence>
<feature type="chain" id="PRO_5028969541" evidence="2">
    <location>
        <begin position="30"/>
        <end position="437"/>
    </location>
</feature>
<keyword evidence="4" id="KW-1185">Reference proteome</keyword>
<evidence type="ECO:0000256" key="2">
    <source>
        <dbReference type="SAM" id="SignalP"/>
    </source>
</evidence>
<name>A0A7F5REY7_AGRPL</name>
<dbReference type="InterPro" id="IPR052126">
    <property type="entry name" value="Spindle_Org/Thrombomodulin"/>
</dbReference>
<accession>A0A7F5REY7</accession>
<feature type="signal peptide" evidence="2">
    <location>
        <begin position="1"/>
        <end position="29"/>
    </location>
</feature>
<dbReference type="Pfam" id="PF10517">
    <property type="entry name" value="DM13"/>
    <property type="match status" value="2"/>
</dbReference>
<dbReference type="Proteomes" id="UP000192223">
    <property type="component" value="Unplaced"/>
</dbReference>
<reference evidence="5" key="1">
    <citation type="submission" date="2025-08" db="UniProtKB">
        <authorList>
            <consortium name="RefSeq"/>
        </authorList>
    </citation>
    <scope>IDENTIFICATION</scope>
    <source>
        <tissue evidence="5">Entire body</tissue>
    </source>
</reference>
<evidence type="ECO:0000313" key="5">
    <source>
        <dbReference type="RefSeq" id="XP_025834532.1"/>
    </source>
</evidence>
<proteinExistence type="predicted"/>
<sequence>MVNGTRNNVMGSAVVIFWIFMLVLQSANGVQYLGKFVGKLSELQHDVSGEVYAVDSRTLHIKGLTYDGQGPSAFFFVGDTKVPSSAGYKLRDEHGRPDKLRRYNGESITLTLPEGKTLGNIKWLSIWCEEFSVSLHNKYLVLYSRLCYLFVCLFTDAKFWAGRGPKPSPQGIRIPDENGKETPLRKYDRKTVVLTLPGELTVFDIGHFGIWCEQFTVDFGHVQIPSTLNIPPSLKMLGVSPQKRPRLDLIASEVSKSRTQLVGGQNIRPTTFRPPSLVLPQHRSDVAEIYKSASPQHGLVHRDIFGTARQNSINNNGNPQEDQQRYQEQLYQQQQLLIQQQRLQNPQFQNNNQFYNQQQFVPQQQQPQQQQINYFQQPNPQEIAYRQRLFEQQRFAQEQASYNQLLQNRRLQEEQLIRAMINRQNRFTINNNPNYNN</sequence>
<dbReference type="KEGG" id="apln:108737643"/>
<dbReference type="PANTHER" id="PTHR24036">
    <property type="entry name" value="SKELETOR-RELATED"/>
    <property type="match status" value="1"/>
</dbReference>
<dbReference type="PANTHER" id="PTHR24036:SF13">
    <property type="entry name" value="PROTEIN SKELETOR, ISOFORMS D_E"/>
    <property type="match status" value="1"/>
</dbReference>
<feature type="domain" description="DM13" evidence="3">
    <location>
        <begin position="34"/>
        <end position="141"/>
    </location>
</feature>
<dbReference type="GeneID" id="108737643"/>